<accession>A0A8J6CA68</accession>
<feature type="compositionally biased region" description="Low complexity" evidence="1">
    <location>
        <begin position="808"/>
        <end position="822"/>
    </location>
</feature>
<feature type="compositionally biased region" description="Basic residues" evidence="1">
    <location>
        <begin position="576"/>
        <end position="587"/>
    </location>
</feature>
<dbReference type="EMBL" id="JAGTXO010000011">
    <property type="protein sequence ID" value="KAG8465234.1"/>
    <property type="molecule type" value="Genomic_DNA"/>
</dbReference>
<feature type="region of interest" description="Disordered" evidence="1">
    <location>
        <begin position="193"/>
        <end position="249"/>
    </location>
</feature>
<keyword evidence="2" id="KW-1133">Transmembrane helix</keyword>
<feature type="compositionally biased region" description="Gly residues" evidence="1">
    <location>
        <begin position="400"/>
        <end position="433"/>
    </location>
</feature>
<feature type="compositionally biased region" description="Low complexity" evidence="1">
    <location>
        <begin position="831"/>
        <end position="841"/>
    </location>
</feature>
<feature type="region of interest" description="Disordered" evidence="1">
    <location>
        <begin position="530"/>
        <end position="662"/>
    </location>
</feature>
<dbReference type="AlphaFoldDB" id="A0A8J6CA68"/>
<feature type="compositionally biased region" description="Basic residues" evidence="1">
    <location>
        <begin position="646"/>
        <end position="660"/>
    </location>
</feature>
<organism evidence="3 4">
    <name type="scientific">Diacronema lutheri</name>
    <name type="common">Unicellular marine alga</name>
    <name type="synonym">Monochrysis lutheri</name>
    <dbReference type="NCBI Taxonomy" id="2081491"/>
    <lineage>
        <taxon>Eukaryota</taxon>
        <taxon>Haptista</taxon>
        <taxon>Haptophyta</taxon>
        <taxon>Pavlovophyceae</taxon>
        <taxon>Pavlovales</taxon>
        <taxon>Pavlovaceae</taxon>
        <taxon>Diacronema</taxon>
    </lineage>
</organism>
<keyword evidence="4" id="KW-1185">Reference proteome</keyword>
<feature type="compositionally biased region" description="Low complexity" evidence="1">
    <location>
        <begin position="551"/>
        <end position="562"/>
    </location>
</feature>
<keyword evidence="2" id="KW-0472">Membrane</keyword>
<feature type="region of interest" description="Disordered" evidence="1">
    <location>
        <begin position="696"/>
        <end position="897"/>
    </location>
</feature>
<feature type="compositionally biased region" description="Basic residues" evidence="1">
    <location>
        <begin position="877"/>
        <end position="888"/>
    </location>
</feature>
<reference evidence="3" key="1">
    <citation type="submission" date="2021-05" db="EMBL/GenBank/DDBJ databases">
        <title>The genome of the haptophyte Pavlova lutheri (Diacronema luteri, Pavlovales) - a model for lipid biosynthesis in eukaryotic algae.</title>
        <authorList>
            <person name="Hulatt C.J."/>
            <person name="Posewitz M.C."/>
        </authorList>
    </citation>
    <scope>NUCLEOTIDE SEQUENCE</scope>
    <source>
        <strain evidence="3">NIVA-4/92</strain>
    </source>
</reference>
<gene>
    <name evidence="3" type="ORF">KFE25_012597</name>
</gene>
<keyword evidence="2" id="KW-0812">Transmembrane</keyword>
<feature type="transmembrane region" description="Helical" evidence="2">
    <location>
        <begin position="1052"/>
        <end position="1072"/>
    </location>
</feature>
<feature type="region of interest" description="Disordered" evidence="1">
    <location>
        <begin position="382"/>
        <end position="483"/>
    </location>
</feature>
<evidence type="ECO:0000256" key="2">
    <source>
        <dbReference type="SAM" id="Phobius"/>
    </source>
</evidence>
<protein>
    <submittedName>
        <fullName evidence="3">Uncharacterized protein</fullName>
    </submittedName>
</protein>
<feature type="compositionally biased region" description="Pro residues" evidence="1">
    <location>
        <begin position="842"/>
        <end position="876"/>
    </location>
</feature>
<proteinExistence type="predicted"/>
<feature type="compositionally biased region" description="Basic and acidic residues" evidence="1">
    <location>
        <begin position="436"/>
        <end position="447"/>
    </location>
</feature>
<sequence>MGRDEDLLGRLAEQVARVEAFAPTTPASSQLHAELGELHRYVDWAISSAPEQLDEPLIRRACDERARALDQMGKAYATGLAAQRSMRERLDALERDVIVADANDPHAAEGRSLRHELALAASAVDRRLQGALGALPPLELELERALDGAPRSSLEPLFGAAVAQPDPAAPAAAQAEDPGATGALAKRLAAQADRLSGGPRELQSGPHAASDVAPSDPEPTPTDTEPQTPYIEPGTPEPSVRAGRAQQPCDEPQHELLLLDERVRASVERIRAGARPLDVIAHDADGGRFRGVRGADGRAGMGGHGAATASEGGLVRSAVAAIYSQQAQAQHAQRCAAAAPAASARPGGCGARPRERLSLRGGDGPELAAPPASADLALRALRQGGDGGEGGAAVLRAEGGSAGEGMGEGVGEGMGEGVGEGMGEGVGEGVEGSGEGDERGAEVERARAQSWPINTPSPSPSSPQRLAGASGDGTACEPPHLGARTLTAGSEGAQWGRELLDGVSALPTSMRDAAGGRRRAFQLHDVRVDGAGGEADGEQPQHAAIGPLPPLSYLGSPLSPRSAQVSDSEEDDAAGSHRHAAGRRSRGATHGGKAGAARAGSRSARSSCVGISDAAGAGGSTTSLPHGMLSRRHSGESILSSTPSSRSRRGDRKQAHHKARWPGAHTMRRLGLGLRRLGLGLLLLLLVWVAFFGRHDGGTNRAGRGRDVEHRPQPHRPKPPLQSDAPGSSAAQRKAQAESPPSPPVPPPPGSPPPPPPPPPHAPPPRASSPSPPPPPPHPPPPHPLDSLSSRGGGGRAQSGAHARRGGEPSAHGAAAPPADGALRGRRHRAGGAWPDAAAPAVRPPPASPPAPRTPPSAPPAMPPPPAPPASPPAPPKARHRHARHAPRARQEAASVVAGTNDGAVARHHRHLTEPSAVSPVANEALQRAAELLAQAALEAQREGRMDDALRLAASAYEAHEEAVAHGHVQRPVGVDDGAATPHAEPSDAPLAAPFAEPQRAGGYADGASVTRHAHAHARLEARHAHRLRAGLAVRALAADRPSWRRERGVPLAGAAALLTALASVVTIYAGWRRRSSARARATQRAVAGAAADGQVAARSPVLELL</sequence>
<dbReference type="Proteomes" id="UP000751190">
    <property type="component" value="Unassembled WGS sequence"/>
</dbReference>
<feature type="region of interest" description="Disordered" evidence="1">
    <location>
        <begin position="340"/>
        <end position="370"/>
    </location>
</feature>
<comment type="caution">
    <text evidence="3">The sequence shown here is derived from an EMBL/GenBank/DDBJ whole genome shotgun (WGS) entry which is preliminary data.</text>
</comment>
<dbReference type="OMA" id="MIENNSM"/>
<evidence type="ECO:0000313" key="3">
    <source>
        <dbReference type="EMBL" id="KAG8465234.1"/>
    </source>
</evidence>
<evidence type="ECO:0000313" key="4">
    <source>
        <dbReference type="Proteomes" id="UP000751190"/>
    </source>
</evidence>
<feature type="compositionally biased region" description="Pro residues" evidence="1">
    <location>
        <begin position="740"/>
        <end position="784"/>
    </location>
</feature>
<feature type="compositionally biased region" description="Low complexity" evidence="1">
    <location>
        <begin position="595"/>
        <end position="607"/>
    </location>
</feature>
<dbReference type="PRINTS" id="PR01217">
    <property type="entry name" value="PRICHEXTENSN"/>
</dbReference>
<evidence type="ECO:0000256" key="1">
    <source>
        <dbReference type="SAM" id="MobiDB-lite"/>
    </source>
</evidence>
<name>A0A8J6CA68_DIALT</name>
<feature type="compositionally biased region" description="Basic and acidic residues" evidence="1">
    <location>
        <begin position="696"/>
        <end position="712"/>
    </location>
</feature>